<dbReference type="Gene3D" id="3.40.50.2300">
    <property type="match status" value="2"/>
</dbReference>
<protein>
    <submittedName>
        <fullName evidence="1">ABC transporter substrate-binding protein</fullName>
    </submittedName>
</protein>
<accession>A0ABV7MZX3</accession>
<dbReference type="PANTHER" id="PTHR35271:SF1">
    <property type="entry name" value="ABC TRANSPORTER, SUBSTRATE-BINDING LIPOPROTEIN"/>
    <property type="match status" value="1"/>
</dbReference>
<evidence type="ECO:0000313" key="2">
    <source>
        <dbReference type="Proteomes" id="UP001595648"/>
    </source>
</evidence>
<keyword evidence="2" id="KW-1185">Reference proteome</keyword>
<dbReference type="RefSeq" id="WP_378985616.1">
    <property type="nucleotide sequence ID" value="NZ_JBHRVD010000001.1"/>
</dbReference>
<dbReference type="InterPro" id="IPR007487">
    <property type="entry name" value="ABC_transpt-TYRBP-like"/>
</dbReference>
<dbReference type="EMBL" id="JBHRVD010000001">
    <property type="protein sequence ID" value="MFC3326627.1"/>
    <property type="molecule type" value="Genomic_DNA"/>
</dbReference>
<comment type="caution">
    <text evidence="1">The sequence shown here is derived from an EMBL/GenBank/DDBJ whole genome shotgun (WGS) entry which is preliminary data.</text>
</comment>
<dbReference type="Pfam" id="PF04392">
    <property type="entry name" value="ABC_sub_bind"/>
    <property type="match status" value="1"/>
</dbReference>
<dbReference type="CDD" id="cd06325">
    <property type="entry name" value="PBP1_ABC_unchar_transporter"/>
    <property type="match status" value="1"/>
</dbReference>
<sequence length="319" mass="34135">MLTALAHAADRKQILGIFYEGCENVCEGFKAGIAKSGFAADVTIVDLAQDKSRIPAAIAQARAMPADLVLTYGTNGTLGVIGTLNDVGNPAFLTEIPVVFVKVADPFGTHIAKAFEGSGRANVAGTFNRVPEAINIEIVRQYDPTFDKLGLLYNSNERNSAITAEELKKVAPTLGIELVALEIDPGNDGVPDVARIAERMAELRAQGVRWLYVGSSSFLNANGELFTKTAVDNGIAVVSPYEPLVREHHAMLSIAARLEDVGRLAAEQALKILRDGATPGDLPILRATDFAYVVNMEVAKKLGRYPPFAFLQVAEAVNN</sequence>
<proteinExistence type="predicted"/>
<gene>
    <name evidence="1" type="ORF">ACFOJ9_33440</name>
</gene>
<dbReference type="Proteomes" id="UP001595648">
    <property type="component" value="Unassembled WGS sequence"/>
</dbReference>
<reference evidence="2" key="1">
    <citation type="journal article" date="2019" name="Int. J. Syst. Evol. Microbiol.">
        <title>The Global Catalogue of Microorganisms (GCM) 10K type strain sequencing project: providing services to taxonomists for standard genome sequencing and annotation.</title>
        <authorList>
            <consortium name="The Broad Institute Genomics Platform"/>
            <consortium name="The Broad Institute Genome Sequencing Center for Infectious Disease"/>
            <person name="Wu L."/>
            <person name="Ma J."/>
        </authorList>
    </citation>
    <scope>NUCLEOTIDE SEQUENCE [LARGE SCALE GENOMIC DNA]</scope>
    <source>
        <strain evidence="2">ICMP 19515</strain>
    </source>
</reference>
<dbReference type="PANTHER" id="PTHR35271">
    <property type="entry name" value="ABC TRANSPORTER, SUBSTRATE-BINDING LIPOPROTEIN-RELATED"/>
    <property type="match status" value="1"/>
</dbReference>
<organism evidence="1 2">
    <name type="scientific">Mesorhizobium cantuariense</name>
    <dbReference type="NCBI Taxonomy" id="1300275"/>
    <lineage>
        <taxon>Bacteria</taxon>
        <taxon>Pseudomonadati</taxon>
        <taxon>Pseudomonadota</taxon>
        <taxon>Alphaproteobacteria</taxon>
        <taxon>Hyphomicrobiales</taxon>
        <taxon>Phyllobacteriaceae</taxon>
        <taxon>Mesorhizobium</taxon>
    </lineage>
</organism>
<name>A0ABV7MZX3_9HYPH</name>
<evidence type="ECO:0000313" key="1">
    <source>
        <dbReference type="EMBL" id="MFC3326627.1"/>
    </source>
</evidence>